<proteinExistence type="predicted"/>
<dbReference type="Proteomes" id="UP001198862">
    <property type="component" value="Unassembled WGS sequence"/>
</dbReference>
<dbReference type="PANTHER" id="PTHR30336">
    <property type="entry name" value="INNER MEMBRANE PROTEIN, PROBABLE PERMEASE"/>
    <property type="match status" value="1"/>
</dbReference>
<dbReference type="InterPro" id="IPR003848">
    <property type="entry name" value="DUF218"/>
</dbReference>
<dbReference type="EMBL" id="JAJISD010000001">
    <property type="protein sequence ID" value="MCC8428064.1"/>
    <property type="molecule type" value="Genomic_DNA"/>
</dbReference>
<evidence type="ECO:0000313" key="3">
    <source>
        <dbReference type="Proteomes" id="UP001198862"/>
    </source>
</evidence>
<organism evidence="2 3">
    <name type="scientific">Reyranella aquatilis</name>
    <dbReference type="NCBI Taxonomy" id="2035356"/>
    <lineage>
        <taxon>Bacteria</taxon>
        <taxon>Pseudomonadati</taxon>
        <taxon>Pseudomonadota</taxon>
        <taxon>Alphaproteobacteria</taxon>
        <taxon>Hyphomicrobiales</taxon>
        <taxon>Reyranellaceae</taxon>
        <taxon>Reyranella</taxon>
    </lineage>
</organism>
<dbReference type="Pfam" id="PF02698">
    <property type="entry name" value="DUF218"/>
    <property type="match status" value="1"/>
</dbReference>
<dbReference type="RefSeq" id="WP_230549264.1">
    <property type="nucleotide sequence ID" value="NZ_JAJISD010000001.1"/>
</dbReference>
<comment type="caution">
    <text evidence="2">The sequence shown here is derived from an EMBL/GenBank/DDBJ whole genome shotgun (WGS) entry which is preliminary data.</text>
</comment>
<name>A0ABS8KPS3_9HYPH</name>
<keyword evidence="3" id="KW-1185">Reference proteome</keyword>
<accession>A0ABS8KPS3</accession>
<reference evidence="2 3" key="1">
    <citation type="submission" date="2021-11" db="EMBL/GenBank/DDBJ databases">
        <authorList>
            <person name="Lee D.-H."/>
            <person name="Kim S.-B."/>
        </authorList>
    </citation>
    <scope>NUCLEOTIDE SEQUENCE [LARGE SCALE GENOMIC DNA]</scope>
    <source>
        <strain evidence="2 3">KCTC 52223</strain>
    </source>
</reference>
<sequence length="218" mass="23997">MRLMLYAVLALGALALVLSLLSWVAERRLEALAAPYIASDPARLPEIPVALVLGAAPIGPEGGPNRYFVYRLDAAAALYKAGRVKYLLVSGDNSRAGYDEPTAMRAGLIERGVPAEAIYRDFAGLRTLDSVLRAESVFGQTRLIIVSQRFHLSRAIFLAREQGIEAWGFEARDVARAYSLITELRRYPSALRAFFDVWFDTPARYLGKPIVVGTDPPN</sequence>
<protein>
    <submittedName>
        <fullName evidence="2">YdcF family protein</fullName>
    </submittedName>
</protein>
<evidence type="ECO:0000259" key="1">
    <source>
        <dbReference type="Pfam" id="PF02698"/>
    </source>
</evidence>
<dbReference type="CDD" id="cd06259">
    <property type="entry name" value="YdcF-like"/>
    <property type="match status" value="1"/>
</dbReference>
<dbReference type="PANTHER" id="PTHR30336:SF6">
    <property type="entry name" value="INTEGRAL MEMBRANE PROTEIN"/>
    <property type="match status" value="1"/>
</dbReference>
<feature type="domain" description="DUF218" evidence="1">
    <location>
        <begin position="49"/>
        <end position="166"/>
    </location>
</feature>
<gene>
    <name evidence="2" type="ORF">LJ725_03735</name>
</gene>
<dbReference type="InterPro" id="IPR051599">
    <property type="entry name" value="Cell_Envelope_Assoc"/>
</dbReference>
<evidence type="ECO:0000313" key="2">
    <source>
        <dbReference type="EMBL" id="MCC8428064.1"/>
    </source>
</evidence>